<proteinExistence type="predicted"/>
<dbReference type="PANTHER" id="PTHR24412">
    <property type="entry name" value="KELCH PROTEIN"/>
    <property type="match status" value="1"/>
</dbReference>
<dbReference type="Gene3D" id="1.25.40.420">
    <property type="match status" value="1"/>
</dbReference>
<evidence type="ECO:0000256" key="6">
    <source>
        <dbReference type="ARBA" id="ARBA00023203"/>
    </source>
</evidence>
<feature type="domain" description="BTB" evidence="9">
    <location>
        <begin position="47"/>
        <end position="114"/>
    </location>
</feature>
<dbReference type="PANTHER" id="PTHR24412:SF475">
    <property type="entry name" value="KELCH-LIKE PROTEIN 17"/>
    <property type="match status" value="1"/>
</dbReference>
<keyword evidence="11" id="KW-1185">Reference proteome</keyword>
<dbReference type="UniPathway" id="UPA00143"/>
<dbReference type="InterPro" id="IPR017096">
    <property type="entry name" value="BTB-kelch_protein"/>
</dbReference>
<evidence type="ECO:0000256" key="4">
    <source>
        <dbReference type="ARBA" id="ARBA00022737"/>
    </source>
</evidence>
<dbReference type="Pfam" id="PF01344">
    <property type="entry name" value="Kelch_1"/>
    <property type="match status" value="1"/>
</dbReference>
<keyword evidence="6" id="KW-0009">Actin-binding</keyword>
<evidence type="ECO:0000259" key="9">
    <source>
        <dbReference type="PROSITE" id="PS50097"/>
    </source>
</evidence>
<dbReference type="SMART" id="SM00875">
    <property type="entry name" value="BACK"/>
    <property type="match status" value="1"/>
</dbReference>
<dbReference type="InterPro" id="IPR011705">
    <property type="entry name" value="BACK"/>
</dbReference>
<reference evidence="10 11" key="1">
    <citation type="submission" date="2019-07" db="EMBL/GenBank/DDBJ databases">
        <title>Draft genome assembly of a fouling barnacle, Amphibalanus amphitrite (Darwin, 1854): The first reference genome for Thecostraca.</title>
        <authorList>
            <person name="Kim W."/>
        </authorList>
    </citation>
    <scope>NUCLEOTIDE SEQUENCE [LARGE SCALE GENOMIC DNA]</scope>
    <source>
        <strain evidence="10">SNU_AA5</strain>
        <tissue evidence="10">Soma without cirri and trophi</tissue>
    </source>
</reference>
<comment type="pathway">
    <text evidence="1">Protein modification; protein ubiquitination.</text>
</comment>
<dbReference type="PRINTS" id="PR00501">
    <property type="entry name" value="KELCHREPEAT"/>
</dbReference>
<dbReference type="AlphaFoldDB" id="A0A6A4VHM1"/>
<dbReference type="EMBL" id="VIIS01001996">
    <property type="protein sequence ID" value="KAF0289848.1"/>
    <property type="molecule type" value="Genomic_DNA"/>
</dbReference>
<evidence type="ECO:0000256" key="7">
    <source>
        <dbReference type="ARBA" id="ARBA00043912"/>
    </source>
</evidence>
<evidence type="ECO:0000256" key="3">
    <source>
        <dbReference type="ARBA" id="ARBA00022441"/>
    </source>
</evidence>
<dbReference type="Pfam" id="PF24681">
    <property type="entry name" value="Kelch_KLHDC2_KLHL20_DRC7"/>
    <property type="match status" value="1"/>
</dbReference>
<gene>
    <name evidence="10" type="primary">Klhl17</name>
    <name evidence="10" type="ORF">FJT64_011930</name>
</gene>
<dbReference type="OrthoDB" id="45365at2759"/>
<comment type="function">
    <text evidence="7">Probable substrate-specific adapter of an E3 ubiquitin-protein ligase complex which mediates the ubiquitination and subsequent proteasomal degradation of target proteins. May have a role in synapse differentiation and growth.</text>
</comment>
<comment type="caution">
    <text evidence="10">The sequence shown here is derived from an EMBL/GenBank/DDBJ whole genome shotgun (WGS) entry which is preliminary data.</text>
</comment>
<evidence type="ECO:0000256" key="8">
    <source>
        <dbReference type="SAM" id="MobiDB-lite"/>
    </source>
</evidence>
<dbReference type="InterPro" id="IPR006652">
    <property type="entry name" value="Kelch_1"/>
</dbReference>
<organism evidence="10 11">
    <name type="scientific">Amphibalanus amphitrite</name>
    <name type="common">Striped barnacle</name>
    <name type="synonym">Balanus amphitrite</name>
    <dbReference type="NCBI Taxonomy" id="1232801"/>
    <lineage>
        <taxon>Eukaryota</taxon>
        <taxon>Metazoa</taxon>
        <taxon>Ecdysozoa</taxon>
        <taxon>Arthropoda</taxon>
        <taxon>Crustacea</taxon>
        <taxon>Multicrustacea</taxon>
        <taxon>Cirripedia</taxon>
        <taxon>Thoracica</taxon>
        <taxon>Thoracicalcarea</taxon>
        <taxon>Balanomorpha</taxon>
        <taxon>Balanoidea</taxon>
        <taxon>Balanidae</taxon>
        <taxon>Amphibalaninae</taxon>
        <taxon>Amphibalanus</taxon>
    </lineage>
</organism>
<evidence type="ECO:0000313" key="11">
    <source>
        <dbReference type="Proteomes" id="UP000440578"/>
    </source>
</evidence>
<dbReference type="Pfam" id="PF07707">
    <property type="entry name" value="BACK"/>
    <property type="match status" value="1"/>
</dbReference>
<feature type="region of interest" description="Disordered" evidence="8">
    <location>
        <begin position="617"/>
        <end position="639"/>
    </location>
</feature>
<dbReference type="GO" id="GO:0016567">
    <property type="term" value="P:protein ubiquitination"/>
    <property type="evidence" value="ECO:0007669"/>
    <property type="project" value="UniProtKB-UniPathway"/>
</dbReference>
<dbReference type="InterPro" id="IPR011333">
    <property type="entry name" value="SKP1/BTB/POZ_sf"/>
</dbReference>
<evidence type="ECO:0000256" key="2">
    <source>
        <dbReference type="ARBA" id="ARBA00013699"/>
    </source>
</evidence>
<dbReference type="PIRSF" id="PIRSF037037">
    <property type="entry name" value="Kelch-like_protein_gigaxonin"/>
    <property type="match status" value="1"/>
</dbReference>
<evidence type="ECO:0000256" key="1">
    <source>
        <dbReference type="ARBA" id="ARBA00004906"/>
    </source>
</evidence>
<dbReference type="SUPFAM" id="SSF117281">
    <property type="entry name" value="Kelch motif"/>
    <property type="match status" value="1"/>
</dbReference>
<name>A0A6A4VHM1_AMPAM</name>
<feature type="region of interest" description="Disordered" evidence="8">
    <location>
        <begin position="1"/>
        <end position="22"/>
    </location>
</feature>
<dbReference type="Proteomes" id="UP000440578">
    <property type="component" value="Unassembled WGS sequence"/>
</dbReference>
<dbReference type="GO" id="GO:0003779">
    <property type="term" value="F:actin binding"/>
    <property type="evidence" value="ECO:0007669"/>
    <property type="project" value="UniProtKB-KW"/>
</dbReference>
<dbReference type="InterPro" id="IPR015915">
    <property type="entry name" value="Kelch-typ_b-propeller"/>
</dbReference>
<dbReference type="Gene3D" id="3.30.710.10">
    <property type="entry name" value="Potassium Channel Kv1.1, Chain A"/>
    <property type="match status" value="1"/>
</dbReference>
<dbReference type="FunFam" id="3.30.710.10:FF:000001">
    <property type="entry name" value="Kelch-like family member 20"/>
    <property type="match status" value="1"/>
</dbReference>
<dbReference type="Gene3D" id="2.120.10.80">
    <property type="entry name" value="Kelch-type beta propeller"/>
    <property type="match status" value="2"/>
</dbReference>
<dbReference type="SUPFAM" id="SSF54695">
    <property type="entry name" value="POZ domain"/>
    <property type="match status" value="1"/>
</dbReference>
<keyword evidence="4" id="KW-0677">Repeat</keyword>
<evidence type="ECO:0000256" key="5">
    <source>
        <dbReference type="ARBA" id="ARBA00022786"/>
    </source>
</evidence>
<sequence>MSVASWATQPSPGSPTTPLENSFFSAPEHSKTLLQVMHKMRSNSQLCDVEFVVGDLKINAHRIVLAACSPYFSAMFTNDLAEKRQCQITLHDIDAHAIQLLVDFAYTGELQICEDNVQVLLPASSLLQLTGVREACCYFLLKQLHPSNCLGIRSFADTHSCDELHIRSHKFALQNFQEVCGTEEFLFLPFKQVNELIASNQMNVADEETVFRSVVKWVRHDEAERKQHVAELMSHVKLPLLSRDFLVGTVDQEPLLREDAACRELLLEALKYHLLPEQRASMVSSRTTDRRPDAAAPYLFAVGGGSLFAVHSECEVYNPRLERWLSVASMNTRRSRAGVASDGRLLYVIGGYDGSGDLNTAESYNPLSNTWSYVTPMGAKRSCFGAAGLNGLIYCCGGYDGASCLSSVERFDPLAGTWSSLPQMTSRRRYCRLAVLDNCLYAIGGFDSASYLSTVERLDPRMNKWTSLPPMSSRRSSCGVETVGDWLYCVGGNDGTMCQATGEKFSLRRNTWETIASMQSRRSTHELIHVSGRLYAVGGNDGSSSLNTVESYDDRLNRWKQEPPMACRRSSVGAAVLHCVSLERLLRGKQWSATPMSTSLTAASALNGRPTSLCVRARDTASDKSRRERRLDSAHRGTL</sequence>
<accession>A0A6A4VHM1</accession>
<dbReference type="InterPro" id="IPR000210">
    <property type="entry name" value="BTB/POZ_dom"/>
</dbReference>
<dbReference type="FunFam" id="1.25.40.420:FF:000001">
    <property type="entry name" value="Kelch-like family member 12"/>
    <property type="match status" value="1"/>
</dbReference>
<protein>
    <recommendedName>
        <fullName evidence="2">Kelch-like protein diablo</fullName>
    </recommendedName>
</protein>
<keyword evidence="5" id="KW-0833">Ubl conjugation pathway</keyword>
<dbReference type="SMART" id="SM00225">
    <property type="entry name" value="BTB"/>
    <property type="match status" value="1"/>
</dbReference>
<dbReference type="SMART" id="SM00612">
    <property type="entry name" value="Kelch"/>
    <property type="match status" value="6"/>
</dbReference>
<evidence type="ECO:0000313" key="10">
    <source>
        <dbReference type="EMBL" id="KAF0289848.1"/>
    </source>
</evidence>
<dbReference type="PROSITE" id="PS50097">
    <property type="entry name" value="BTB"/>
    <property type="match status" value="1"/>
</dbReference>
<keyword evidence="3" id="KW-0880">Kelch repeat</keyword>
<dbReference type="Pfam" id="PF00651">
    <property type="entry name" value="BTB"/>
    <property type="match status" value="1"/>
</dbReference>